<dbReference type="InterPro" id="IPR001907">
    <property type="entry name" value="ClpP"/>
</dbReference>
<comment type="similarity">
    <text evidence="1">Belongs to the peptidase S49 family.</text>
</comment>
<evidence type="ECO:0000256" key="4">
    <source>
        <dbReference type="ARBA" id="ARBA00022825"/>
    </source>
</evidence>
<dbReference type="SUPFAM" id="SSF52096">
    <property type="entry name" value="ClpP/crotonase"/>
    <property type="match status" value="1"/>
</dbReference>
<feature type="domain" description="Peptidase S49" evidence="5">
    <location>
        <begin position="131"/>
        <end position="279"/>
    </location>
</feature>
<evidence type="ECO:0000259" key="5">
    <source>
        <dbReference type="Pfam" id="PF01343"/>
    </source>
</evidence>
<organism evidence="6 7">
    <name type="scientific">Peribacillus cavernae</name>
    <dbReference type="NCBI Taxonomy" id="1674310"/>
    <lineage>
        <taxon>Bacteria</taxon>
        <taxon>Bacillati</taxon>
        <taxon>Bacillota</taxon>
        <taxon>Bacilli</taxon>
        <taxon>Bacillales</taxon>
        <taxon>Bacillaceae</taxon>
        <taxon>Peribacillus</taxon>
    </lineage>
</organism>
<accession>A0A433HGV5</accession>
<keyword evidence="2" id="KW-0645">Protease</keyword>
<dbReference type="GO" id="GO:0004176">
    <property type="term" value="F:ATP-dependent peptidase activity"/>
    <property type="evidence" value="ECO:0007669"/>
    <property type="project" value="InterPro"/>
</dbReference>
<dbReference type="RefSeq" id="WP_126865747.1">
    <property type="nucleotide sequence ID" value="NZ_JAUSTX010000028.1"/>
</dbReference>
<dbReference type="AlphaFoldDB" id="A0A433HGV5"/>
<dbReference type="PRINTS" id="PR00127">
    <property type="entry name" value="CLPPROTEASEP"/>
</dbReference>
<evidence type="ECO:0000256" key="3">
    <source>
        <dbReference type="ARBA" id="ARBA00022801"/>
    </source>
</evidence>
<proteinExistence type="inferred from homology"/>
<sequence>MNGKRWAALGIAAALFFVSVGTSIATSLFFADTEDIFNEMFATDQAFVEEVIDGDDEFNRIAVFEVDGVIQDTGEANPLTSAGGYNHRAFMDKLQMAKEDRDIKGIVLRINSPGGGVVESAEIYDKIKEIQKDTKKPVYVSMGSTAASGGYYISAPADKIYASPETMTGSLGVIMQGYNYEELAKKYGVEFVTIKSGPYKDIMSPNRDMTKEERKILQTMINNSYDQFVKIIADGRGMPESEVRKLADGRIYDGRQAKEVHLIDEFGHLEDVTDAMKKKINSPDAQIVRYTDDAGLGSLFSMGAQKVMGKDLETASLVKLLSQPNSPRPMYLYAE</sequence>
<dbReference type="EMBL" id="RYZZ01000022">
    <property type="protein sequence ID" value="RUQ27626.1"/>
    <property type="molecule type" value="Genomic_DNA"/>
</dbReference>
<dbReference type="OrthoDB" id="9764363at2"/>
<keyword evidence="7" id="KW-1185">Reference proteome</keyword>
<dbReference type="NCBIfam" id="TIGR00706">
    <property type="entry name" value="SppA_dom"/>
    <property type="match status" value="1"/>
</dbReference>
<keyword evidence="3" id="KW-0378">Hydrolase</keyword>
<protein>
    <submittedName>
        <fullName evidence="6">Signal peptide peptidase SppA</fullName>
    </submittedName>
</protein>
<dbReference type="InterPro" id="IPR002142">
    <property type="entry name" value="Peptidase_S49"/>
</dbReference>
<comment type="caution">
    <text evidence="6">The sequence shown here is derived from an EMBL/GenBank/DDBJ whole genome shotgun (WGS) entry which is preliminary data.</text>
</comment>
<dbReference type="PANTHER" id="PTHR42987">
    <property type="entry name" value="PEPTIDASE S49"/>
    <property type="match status" value="1"/>
</dbReference>
<reference evidence="6 7" key="1">
    <citation type="submission" date="2018-12" db="EMBL/GenBank/DDBJ databases">
        <title>Bacillus chawlae sp. nov., Bacillus glennii sp. nov., and Bacillus saganii sp. nov. Isolated from the Vehicle Assembly Building at Kennedy Space Center where the Viking Spacecraft were Assembled.</title>
        <authorList>
            <person name="Seuylemezian A."/>
            <person name="Vaishampayan P."/>
        </authorList>
    </citation>
    <scope>NUCLEOTIDE SEQUENCE [LARGE SCALE GENOMIC DNA]</scope>
    <source>
        <strain evidence="6 7">L5</strain>
    </source>
</reference>
<dbReference type="InterPro" id="IPR047272">
    <property type="entry name" value="S49_SppA_C"/>
</dbReference>
<dbReference type="InterPro" id="IPR004635">
    <property type="entry name" value="Pept_S49_SppA"/>
</dbReference>
<dbReference type="CDD" id="cd07023">
    <property type="entry name" value="S49_Sppa_N_C"/>
    <property type="match status" value="1"/>
</dbReference>
<dbReference type="GO" id="GO:0004252">
    <property type="term" value="F:serine-type endopeptidase activity"/>
    <property type="evidence" value="ECO:0007669"/>
    <property type="project" value="InterPro"/>
</dbReference>
<evidence type="ECO:0000256" key="1">
    <source>
        <dbReference type="ARBA" id="ARBA00008683"/>
    </source>
</evidence>
<gene>
    <name evidence="6" type="primary">sppA</name>
    <name evidence="6" type="ORF">ELQ35_15335</name>
</gene>
<dbReference type="Gene3D" id="3.90.226.10">
    <property type="entry name" value="2-enoyl-CoA Hydratase, Chain A, domain 1"/>
    <property type="match status" value="2"/>
</dbReference>
<dbReference type="GO" id="GO:0006508">
    <property type="term" value="P:proteolysis"/>
    <property type="evidence" value="ECO:0007669"/>
    <property type="project" value="UniProtKB-KW"/>
</dbReference>
<dbReference type="Pfam" id="PF01343">
    <property type="entry name" value="Peptidase_S49"/>
    <property type="match status" value="1"/>
</dbReference>
<keyword evidence="4" id="KW-0720">Serine protease</keyword>
<evidence type="ECO:0000256" key="2">
    <source>
        <dbReference type="ARBA" id="ARBA00022670"/>
    </source>
</evidence>
<evidence type="ECO:0000313" key="6">
    <source>
        <dbReference type="EMBL" id="RUQ27626.1"/>
    </source>
</evidence>
<dbReference type="PANTHER" id="PTHR42987:SF7">
    <property type="entry name" value="SIGNAL PEPTIDE PEPTIDASE SPPA-RELATED"/>
    <property type="match status" value="1"/>
</dbReference>
<dbReference type="Proteomes" id="UP000267430">
    <property type="component" value="Unassembled WGS sequence"/>
</dbReference>
<dbReference type="InterPro" id="IPR029045">
    <property type="entry name" value="ClpP/crotonase-like_dom_sf"/>
</dbReference>
<evidence type="ECO:0000313" key="7">
    <source>
        <dbReference type="Proteomes" id="UP000267430"/>
    </source>
</evidence>
<name>A0A433HGV5_9BACI</name>